<gene>
    <name evidence="1" type="ORF">KWAN_217</name>
</gene>
<proteinExistence type="predicted"/>
<dbReference type="RefSeq" id="YP_009278822.1">
    <property type="nucleotide sequence ID" value="NC_031010.1"/>
</dbReference>
<dbReference type="GeneID" id="29062061"/>
<accession>A0A1B2IE93</accession>
<organism evidence="1 2">
    <name type="scientific">Erwinia phage vB_EamM_Kwan</name>
    <dbReference type="NCBI Taxonomy" id="1883374"/>
    <lineage>
        <taxon>Viruses</taxon>
        <taxon>Duplodnaviria</taxon>
        <taxon>Heunggongvirae</taxon>
        <taxon>Uroviricota</taxon>
        <taxon>Caudoviricetes</taxon>
        <taxon>Chimalliviridae</taxon>
        <taxon>Wellingtonvirus</taxon>
        <taxon>Wellingtonvirus wellington</taxon>
    </lineage>
</organism>
<dbReference type="EMBL" id="KX397369">
    <property type="protein sequence ID" value="ANZ49569.1"/>
    <property type="molecule type" value="Genomic_DNA"/>
</dbReference>
<reference evidence="1 2" key="1">
    <citation type="submission" date="2016-06" db="EMBL/GenBank/DDBJ databases">
        <authorList>
            <person name="Kjaerup R.B."/>
            <person name="Dalgaard T.S."/>
            <person name="Juul-Madsen H.R."/>
        </authorList>
    </citation>
    <scope>NUCLEOTIDE SEQUENCE [LARGE SCALE GENOMIC DNA]</scope>
</reference>
<evidence type="ECO:0000313" key="2">
    <source>
        <dbReference type="Proteomes" id="UP000202923"/>
    </source>
</evidence>
<protein>
    <submittedName>
        <fullName evidence="1">Uncharacterized protein</fullName>
    </submittedName>
</protein>
<sequence length="99" mass="11152">MELSQNERMLDGSKGHPCSLVLSWQPPEPVSRRNVLVSFFAQNGNTFCNVGTIGHVDWGMSPLTAAVLYNLPAARHKLKRGRDWLMPDHVPYYTQAPVF</sequence>
<evidence type="ECO:0000313" key="1">
    <source>
        <dbReference type="EMBL" id="ANZ49569.1"/>
    </source>
</evidence>
<dbReference type="KEGG" id="vg:29062061"/>
<name>A0A1B2IE93_9CAUD</name>
<dbReference type="Proteomes" id="UP000202923">
    <property type="component" value="Genome"/>
</dbReference>